<evidence type="ECO:0000313" key="2">
    <source>
        <dbReference type="Proteomes" id="UP000541444"/>
    </source>
</evidence>
<protein>
    <submittedName>
        <fullName evidence="1">Uncharacterized protein</fullName>
    </submittedName>
</protein>
<dbReference type="EMBL" id="JACGCM010001620">
    <property type="protein sequence ID" value="KAF6152594.1"/>
    <property type="molecule type" value="Genomic_DNA"/>
</dbReference>
<name>A0A7J7MCV6_9MAGN</name>
<keyword evidence="2" id="KW-1185">Reference proteome</keyword>
<evidence type="ECO:0000313" key="1">
    <source>
        <dbReference type="EMBL" id="KAF6152594.1"/>
    </source>
</evidence>
<dbReference type="AlphaFoldDB" id="A0A7J7MCV6"/>
<sequence>MGRAMPDKDGNNKTNKLIVTELGAIDNIIELLSNKEKWLGTRSSQQHTMATVTNDNTLGIEKVHLLEISTNNNTMNSPRVINTADTTATNNMNVNMEILASVDELVTTYDTELELTAVTKLKTVMENLVSDGKLTAAYGSELERGFHLDMEGGTCKDWTPVKKVGSRPQ</sequence>
<dbReference type="Proteomes" id="UP000541444">
    <property type="component" value="Unassembled WGS sequence"/>
</dbReference>
<reference evidence="1 2" key="1">
    <citation type="journal article" date="2020" name="IScience">
        <title>Genome Sequencing of the Endangered Kingdonia uniflora (Circaeasteraceae, Ranunculales) Reveals Potential Mechanisms of Evolutionary Specialization.</title>
        <authorList>
            <person name="Sun Y."/>
            <person name="Deng T."/>
            <person name="Zhang A."/>
            <person name="Moore M.J."/>
            <person name="Landis J.B."/>
            <person name="Lin N."/>
            <person name="Zhang H."/>
            <person name="Zhang X."/>
            <person name="Huang J."/>
            <person name="Zhang X."/>
            <person name="Sun H."/>
            <person name="Wang H."/>
        </authorList>
    </citation>
    <scope>NUCLEOTIDE SEQUENCE [LARGE SCALE GENOMIC DNA]</scope>
    <source>
        <strain evidence="1">TB1705</strain>
        <tissue evidence="1">Leaf</tissue>
    </source>
</reference>
<accession>A0A7J7MCV6</accession>
<organism evidence="1 2">
    <name type="scientific">Kingdonia uniflora</name>
    <dbReference type="NCBI Taxonomy" id="39325"/>
    <lineage>
        <taxon>Eukaryota</taxon>
        <taxon>Viridiplantae</taxon>
        <taxon>Streptophyta</taxon>
        <taxon>Embryophyta</taxon>
        <taxon>Tracheophyta</taxon>
        <taxon>Spermatophyta</taxon>
        <taxon>Magnoliopsida</taxon>
        <taxon>Ranunculales</taxon>
        <taxon>Circaeasteraceae</taxon>
        <taxon>Kingdonia</taxon>
    </lineage>
</organism>
<proteinExistence type="predicted"/>
<comment type="caution">
    <text evidence="1">The sequence shown here is derived from an EMBL/GenBank/DDBJ whole genome shotgun (WGS) entry which is preliminary data.</text>
</comment>
<gene>
    <name evidence="1" type="ORF">GIB67_013041</name>
</gene>